<reference evidence="2" key="1">
    <citation type="journal article" date="2019" name="Int. J. Syst. Evol. Microbiol.">
        <title>The Global Catalogue of Microorganisms (GCM) 10K type strain sequencing project: providing services to taxonomists for standard genome sequencing and annotation.</title>
        <authorList>
            <consortium name="The Broad Institute Genomics Platform"/>
            <consortium name="The Broad Institute Genome Sequencing Center for Infectious Disease"/>
            <person name="Wu L."/>
            <person name="Ma J."/>
        </authorList>
    </citation>
    <scope>NUCLEOTIDE SEQUENCE [LARGE SCALE GENOMIC DNA]</scope>
    <source>
        <strain evidence="2">JCM 16928</strain>
    </source>
</reference>
<evidence type="ECO:0000313" key="1">
    <source>
        <dbReference type="EMBL" id="GAA3598525.1"/>
    </source>
</evidence>
<evidence type="ECO:0000313" key="2">
    <source>
        <dbReference type="Proteomes" id="UP001501222"/>
    </source>
</evidence>
<proteinExistence type="predicted"/>
<organism evidence="1 2">
    <name type="scientific">Kribbella ginsengisoli</name>
    <dbReference type="NCBI Taxonomy" id="363865"/>
    <lineage>
        <taxon>Bacteria</taxon>
        <taxon>Bacillati</taxon>
        <taxon>Actinomycetota</taxon>
        <taxon>Actinomycetes</taxon>
        <taxon>Propionibacteriales</taxon>
        <taxon>Kribbellaceae</taxon>
        <taxon>Kribbella</taxon>
    </lineage>
</organism>
<accession>A0ABP6Z5E8</accession>
<keyword evidence="2" id="KW-1185">Reference proteome</keyword>
<protein>
    <submittedName>
        <fullName evidence="1">Uncharacterized protein</fullName>
    </submittedName>
</protein>
<dbReference type="RefSeq" id="WP_344850185.1">
    <property type="nucleotide sequence ID" value="NZ_BAABAA010000022.1"/>
</dbReference>
<sequence length="115" mass="12440">MADTMMSDEERRSRLVALATQAEAILEALEARSPRGRWAMTAFSRYRVCELLGIAPYGTFVGDLTADPVELLEMAAGEADNLGVPLEDVGWRLAVADALRSAAVDVQMVRNAGEV</sequence>
<name>A0ABP6Z5E8_9ACTN</name>
<comment type="caution">
    <text evidence="1">The sequence shown here is derived from an EMBL/GenBank/DDBJ whole genome shotgun (WGS) entry which is preliminary data.</text>
</comment>
<dbReference type="EMBL" id="BAABAA010000022">
    <property type="protein sequence ID" value="GAA3598525.1"/>
    <property type="molecule type" value="Genomic_DNA"/>
</dbReference>
<gene>
    <name evidence="1" type="ORF">GCM10022235_82900</name>
</gene>
<dbReference type="Proteomes" id="UP001501222">
    <property type="component" value="Unassembled WGS sequence"/>
</dbReference>